<organism evidence="2 3">
    <name type="scientific">Candidatus Colimorpha enterica</name>
    <dbReference type="NCBI Taxonomy" id="3083063"/>
    <lineage>
        <taxon>Bacteria</taxon>
        <taxon>Pseudomonadati</taxon>
        <taxon>Bacteroidota</taxon>
        <taxon>Bacteroidia</taxon>
        <taxon>Bacteroidales</taxon>
        <taxon>Candidatus Colimorpha</taxon>
    </lineage>
</organism>
<evidence type="ECO:0000256" key="1">
    <source>
        <dbReference type="SAM" id="MobiDB-lite"/>
    </source>
</evidence>
<reference evidence="2" key="1">
    <citation type="submission" date="2012-11" db="EMBL/GenBank/DDBJ databases">
        <title>Dependencies among metagenomic species, viruses, plasmids and units of genetic variation.</title>
        <authorList>
            <person name="Nielsen H.B."/>
            <person name="Almeida M."/>
            <person name="Juncker A.S."/>
            <person name="Rasmussen S."/>
            <person name="Li J."/>
            <person name="Sunagawa S."/>
            <person name="Plichta D."/>
            <person name="Gautier L."/>
            <person name="Le Chatelier E."/>
            <person name="Peletier E."/>
            <person name="Bonde I."/>
            <person name="Nielsen T."/>
            <person name="Manichanh C."/>
            <person name="Arumugam M."/>
            <person name="Batto J."/>
            <person name="Santos M.B.Q.D."/>
            <person name="Blom N."/>
            <person name="Borruel N."/>
            <person name="Burgdorf K.S."/>
            <person name="Boumezbeur F."/>
            <person name="Casellas F."/>
            <person name="Dore J."/>
            <person name="Guarner F."/>
            <person name="Hansen T."/>
            <person name="Hildebrand F."/>
            <person name="Kaas R.S."/>
            <person name="Kennedy S."/>
            <person name="Kristiansen K."/>
            <person name="Kultima J.R."/>
            <person name="Leonard P."/>
            <person name="Levenez F."/>
            <person name="Lund O."/>
            <person name="Moumen B."/>
            <person name="Le Paslier D."/>
            <person name="Pons N."/>
            <person name="Pedersen O."/>
            <person name="Prifti E."/>
            <person name="Qin J."/>
            <person name="Raes J."/>
            <person name="Tap J."/>
            <person name="Tims S."/>
            <person name="Ussery D.W."/>
            <person name="Yamada T."/>
            <person name="MetaHit consortium"/>
            <person name="Renault P."/>
            <person name="Sicheritz-Ponten T."/>
            <person name="Bork P."/>
            <person name="Wang J."/>
            <person name="Brunak S."/>
            <person name="Ehrlich S.D."/>
        </authorList>
    </citation>
    <scope>NUCLEOTIDE SEQUENCE [LARGE SCALE GENOMIC DNA]</scope>
</reference>
<feature type="compositionally biased region" description="Basic and acidic residues" evidence="1">
    <location>
        <begin position="1"/>
        <end position="12"/>
    </location>
</feature>
<protein>
    <submittedName>
        <fullName evidence="2">Uncharacterized protein</fullName>
    </submittedName>
</protein>
<sequence>MGIEKLALERGKSRGSGGGLGQNVNAVSIAFDHAFKPADLSLYPTETVDEPPDLGIRPVLLATAVVFHNLPPYHFPITQVLYTLRGYLSRGK</sequence>
<proteinExistence type="predicted"/>
<evidence type="ECO:0000313" key="2">
    <source>
        <dbReference type="EMBL" id="CDC75591.1"/>
    </source>
</evidence>
<evidence type="ECO:0000313" key="3">
    <source>
        <dbReference type="Proteomes" id="UP000017938"/>
    </source>
</evidence>
<accession>R6U686</accession>
<feature type="region of interest" description="Disordered" evidence="1">
    <location>
        <begin position="1"/>
        <end position="20"/>
    </location>
</feature>
<dbReference type="EMBL" id="CBFW010000306">
    <property type="protein sequence ID" value="CDC75591.1"/>
    <property type="molecule type" value="Genomic_DNA"/>
</dbReference>
<name>R6U686_9BACT</name>
<dbReference type="AlphaFoldDB" id="R6U686"/>
<dbReference type="Proteomes" id="UP000017938">
    <property type="component" value="Unassembled WGS sequence"/>
</dbReference>
<comment type="caution">
    <text evidence="2">The sequence shown here is derived from an EMBL/GenBank/DDBJ whole genome shotgun (WGS) entry which is preliminary data.</text>
</comment>
<gene>
    <name evidence="2" type="ORF">BN580_01867</name>
</gene>